<dbReference type="GO" id="GO:0004722">
    <property type="term" value="F:protein serine/threonine phosphatase activity"/>
    <property type="evidence" value="ECO:0007669"/>
    <property type="project" value="UniProtKB-EC"/>
</dbReference>
<evidence type="ECO:0000313" key="2">
    <source>
        <dbReference type="EMBL" id="EEW36357.1"/>
    </source>
</evidence>
<proteinExistence type="predicted"/>
<dbReference type="GO" id="GO:0005737">
    <property type="term" value="C:cytoplasm"/>
    <property type="evidence" value="ECO:0007669"/>
    <property type="project" value="TreeGrafter"/>
</dbReference>
<accession>C8NJ22</accession>
<evidence type="ECO:0000313" key="3">
    <source>
        <dbReference type="Proteomes" id="UP000005926"/>
    </source>
</evidence>
<dbReference type="PANTHER" id="PTHR42850:SF4">
    <property type="entry name" value="ZINC-DEPENDENT ENDOPOLYPHOSPHATASE"/>
    <property type="match status" value="1"/>
</dbReference>
<feature type="domain" description="Calcineurin-like phosphoesterase" evidence="1">
    <location>
        <begin position="6"/>
        <end position="189"/>
    </location>
</feature>
<dbReference type="STRING" id="638301.HMPREF0444_1917"/>
<dbReference type="CDD" id="cd00144">
    <property type="entry name" value="MPP_PPP_family"/>
    <property type="match status" value="1"/>
</dbReference>
<protein>
    <submittedName>
        <fullName evidence="2">Ser/Thr phosphatase family protein</fullName>
        <ecNumber evidence="2">3.1.3.16</ecNumber>
    </submittedName>
</protein>
<dbReference type="PANTHER" id="PTHR42850">
    <property type="entry name" value="METALLOPHOSPHOESTERASE"/>
    <property type="match status" value="1"/>
</dbReference>
<dbReference type="eggNOG" id="COG0639">
    <property type="taxonomic scope" value="Bacteria"/>
</dbReference>
<keyword evidence="2" id="KW-0378">Hydrolase</keyword>
<keyword evidence="3" id="KW-1185">Reference proteome</keyword>
<name>C8NJ22_9LACT</name>
<dbReference type="RefSeq" id="WP_005606591.1">
    <property type="nucleotide sequence ID" value="NZ_CP102283.1"/>
</dbReference>
<dbReference type="Pfam" id="PF00149">
    <property type="entry name" value="Metallophos"/>
    <property type="match status" value="1"/>
</dbReference>
<gene>
    <name evidence="2" type="ORF">HMPREF0444_1917</name>
</gene>
<dbReference type="EMBL" id="ACKZ01000030">
    <property type="protein sequence ID" value="EEW36357.1"/>
    <property type="molecule type" value="Genomic_DNA"/>
</dbReference>
<dbReference type="GeneID" id="78412325"/>
<dbReference type="EC" id="3.1.3.16" evidence="2"/>
<reference evidence="2 3" key="1">
    <citation type="submission" date="2009-08" db="EMBL/GenBank/DDBJ databases">
        <authorList>
            <person name="Muzny D."/>
            <person name="Qin X."/>
            <person name="Deng J."/>
            <person name="Jiang H."/>
            <person name="Liu Y."/>
            <person name="Qu J."/>
            <person name="Song X.-Z."/>
            <person name="Zhang L."/>
            <person name="Thornton R."/>
            <person name="Coyle M."/>
            <person name="Francisco L."/>
            <person name="Jackson L."/>
            <person name="Javaid M."/>
            <person name="Korchina V."/>
            <person name="Kovar C."/>
            <person name="Mata R."/>
            <person name="Mathew T."/>
            <person name="Ngo R."/>
            <person name="Nguyen L."/>
            <person name="Nguyen N."/>
            <person name="Okwuonu G."/>
            <person name="Ongeri F."/>
            <person name="Pham C."/>
            <person name="Simmons D."/>
            <person name="Wilczek-Boney K."/>
            <person name="Hale W."/>
            <person name="Jakkamsetti A."/>
            <person name="Pham P."/>
            <person name="Ruth R."/>
            <person name="San Lucas F."/>
            <person name="Warren J."/>
            <person name="Zhang J."/>
            <person name="Zhao Z."/>
            <person name="Zhou C."/>
            <person name="Zhu D."/>
            <person name="Lee S."/>
            <person name="Bess C."/>
            <person name="Blankenburg K."/>
            <person name="Forbes L."/>
            <person name="Fu Q."/>
            <person name="Gubbala S."/>
            <person name="Hirani K."/>
            <person name="Jayaseelan J.C."/>
            <person name="Lara F."/>
            <person name="Munidasa M."/>
            <person name="Palculict T."/>
            <person name="Patil S."/>
            <person name="Pu L.-L."/>
            <person name="Saada N."/>
            <person name="Tang L."/>
            <person name="Weissenberger G."/>
            <person name="Zhu Y."/>
            <person name="Hemphill L."/>
            <person name="Shang Y."/>
            <person name="Youmans B."/>
            <person name="Ayvaz T."/>
            <person name="Ross M."/>
            <person name="Santibanez J."/>
            <person name="Aqrawi P."/>
            <person name="Gross S."/>
            <person name="Joshi V."/>
            <person name="Fowler G."/>
            <person name="Nazareth L."/>
            <person name="Reid J."/>
            <person name="Worley K."/>
            <person name="Petrosino J."/>
            <person name="Highlander S."/>
            <person name="Gibbs R."/>
        </authorList>
    </citation>
    <scope>NUCLEOTIDE SEQUENCE [LARGE SCALE GENOMIC DNA]</scope>
    <source>
        <strain evidence="2 3">ATCC 49175</strain>
    </source>
</reference>
<dbReference type="Proteomes" id="UP000005926">
    <property type="component" value="Unassembled WGS sequence"/>
</dbReference>
<dbReference type="HOGENOM" id="CLU_023125_4_0_9"/>
<dbReference type="InterPro" id="IPR029052">
    <property type="entry name" value="Metallo-depent_PP-like"/>
</dbReference>
<comment type="caution">
    <text evidence="2">The sequence shown here is derived from an EMBL/GenBank/DDBJ whole genome shotgun (WGS) entry which is preliminary data.</text>
</comment>
<dbReference type="InterPro" id="IPR050126">
    <property type="entry name" value="Ap4A_hydrolase"/>
</dbReference>
<dbReference type="InterPro" id="IPR004843">
    <property type="entry name" value="Calcineurin-like_PHP"/>
</dbReference>
<evidence type="ECO:0000259" key="1">
    <source>
        <dbReference type="Pfam" id="PF00149"/>
    </source>
</evidence>
<sequence length="244" mass="27961">MKKKYFIIGDIHGEADMMEEMLQNWDEETQQLVFMGDLIDRGPDNKRSVLTGMKYAKEKNAWYMMGNHEVMFLAFIDDPEGRFPHYLRNNGDTTINDLLGRPQGTPVNPVEDAEAIKAKYPELIAFLRERPLYIDEGDLLLAHAGVDLRLDDWHDTEPKDFYWIREPFHKGVNNTGKTIIFGHTPLRGLNEDGDFMKLWQQDGKIGIDGGAVFGGALHGIVWSDGQIEKIYSIKNTKPVRFTDD</sequence>
<organism evidence="2 3">
    <name type="scientific">Granulicatella adiacens ATCC 49175</name>
    <dbReference type="NCBI Taxonomy" id="638301"/>
    <lineage>
        <taxon>Bacteria</taxon>
        <taxon>Bacillati</taxon>
        <taxon>Bacillota</taxon>
        <taxon>Bacilli</taxon>
        <taxon>Lactobacillales</taxon>
        <taxon>Carnobacteriaceae</taxon>
        <taxon>Granulicatella</taxon>
    </lineage>
</organism>
<dbReference type="AlphaFoldDB" id="C8NJ22"/>
<dbReference type="Gene3D" id="3.60.21.10">
    <property type="match status" value="1"/>
</dbReference>
<dbReference type="SUPFAM" id="SSF56300">
    <property type="entry name" value="Metallo-dependent phosphatases"/>
    <property type="match status" value="1"/>
</dbReference>
<dbReference type="GO" id="GO:0110154">
    <property type="term" value="P:RNA decapping"/>
    <property type="evidence" value="ECO:0007669"/>
    <property type="project" value="TreeGrafter"/>
</dbReference>
<dbReference type="GO" id="GO:0008803">
    <property type="term" value="F:bis(5'-nucleosyl)-tetraphosphatase (symmetrical) activity"/>
    <property type="evidence" value="ECO:0007669"/>
    <property type="project" value="TreeGrafter"/>
</dbReference>